<dbReference type="EMBL" id="ML976668">
    <property type="protein sequence ID" value="KAF1976064.1"/>
    <property type="molecule type" value="Genomic_DNA"/>
</dbReference>
<evidence type="ECO:0000313" key="2">
    <source>
        <dbReference type="Proteomes" id="UP000800036"/>
    </source>
</evidence>
<reference evidence="1" key="1">
    <citation type="journal article" date="2020" name="Stud. Mycol.">
        <title>101 Dothideomycetes genomes: a test case for predicting lifestyles and emergence of pathogens.</title>
        <authorList>
            <person name="Haridas S."/>
            <person name="Albert R."/>
            <person name="Binder M."/>
            <person name="Bloem J."/>
            <person name="Labutti K."/>
            <person name="Salamov A."/>
            <person name="Andreopoulos B."/>
            <person name="Baker S."/>
            <person name="Barry K."/>
            <person name="Bills G."/>
            <person name="Bluhm B."/>
            <person name="Cannon C."/>
            <person name="Castanera R."/>
            <person name="Culley D."/>
            <person name="Daum C."/>
            <person name="Ezra D."/>
            <person name="Gonzalez J."/>
            <person name="Henrissat B."/>
            <person name="Kuo A."/>
            <person name="Liang C."/>
            <person name="Lipzen A."/>
            <person name="Lutzoni F."/>
            <person name="Magnuson J."/>
            <person name="Mondo S."/>
            <person name="Nolan M."/>
            <person name="Ohm R."/>
            <person name="Pangilinan J."/>
            <person name="Park H.-J."/>
            <person name="Ramirez L."/>
            <person name="Alfaro M."/>
            <person name="Sun H."/>
            <person name="Tritt A."/>
            <person name="Yoshinaga Y."/>
            <person name="Zwiers L.-H."/>
            <person name="Turgeon B."/>
            <person name="Goodwin S."/>
            <person name="Spatafora J."/>
            <person name="Crous P."/>
            <person name="Grigoriev I."/>
        </authorList>
    </citation>
    <scope>NUCLEOTIDE SEQUENCE</scope>
    <source>
        <strain evidence="1">CBS 107.79</strain>
    </source>
</reference>
<protein>
    <submittedName>
        <fullName evidence="1">Uncharacterized protein</fullName>
    </submittedName>
</protein>
<sequence length="169" mass="19147">MHWSFDRIEKVDDVLEIGSVKVQGSLVIALNTMEHQWTSLVLDIWRRKIDDSVKGYGLLRAIVDVVVPVAHSDVLLSLGCDNTLGNDINDNIFHARFIKVWEVLQLLVLQFVEPVPQLGKHATIVWSTQIWMLWSKSEQNETRDLEKVDGAPVVRAGAFIMREVLSSTS</sequence>
<evidence type="ECO:0000313" key="1">
    <source>
        <dbReference type="EMBL" id="KAF1976064.1"/>
    </source>
</evidence>
<name>A0A6A5VFW2_9PLEO</name>
<dbReference type="AlphaFoldDB" id="A0A6A5VFW2"/>
<accession>A0A6A5VFW2</accession>
<dbReference type="Proteomes" id="UP000800036">
    <property type="component" value="Unassembled WGS sequence"/>
</dbReference>
<gene>
    <name evidence="1" type="ORF">BU23DRAFT_566247</name>
</gene>
<keyword evidence="2" id="KW-1185">Reference proteome</keyword>
<proteinExistence type="predicted"/>
<organism evidence="1 2">
    <name type="scientific">Bimuria novae-zelandiae CBS 107.79</name>
    <dbReference type="NCBI Taxonomy" id="1447943"/>
    <lineage>
        <taxon>Eukaryota</taxon>
        <taxon>Fungi</taxon>
        <taxon>Dikarya</taxon>
        <taxon>Ascomycota</taxon>
        <taxon>Pezizomycotina</taxon>
        <taxon>Dothideomycetes</taxon>
        <taxon>Pleosporomycetidae</taxon>
        <taxon>Pleosporales</taxon>
        <taxon>Massarineae</taxon>
        <taxon>Didymosphaeriaceae</taxon>
        <taxon>Bimuria</taxon>
    </lineage>
</organism>